<sequence length="93" mass="10358">MRTTQQFSITLPNEMAELVRSKVATGEYATESEVIRDGLRTLAARDKAVEAWLRDQVVPAAKALQADPSRGILIDLVRERFSQKRARSGRSAT</sequence>
<dbReference type="CDD" id="cd22231">
    <property type="entry name" value="RHH_NikR_HicB-like"/>
    <property type="match status" value="1"/>
</dbReference>
<dbReference type="EMBL" id="AUZX01002699">
    <property type="protein sequence ID" value="EQD75837.1"/>
    <property type="molecule type" value="Genomic_DNA"/>
</dbReference>
<reference evidence="3" key="1">
    <citation type="submission" date="2013-08" db="EMBL/GenBank/DDBJ databases">
        <authorList>
            <person name="Mendez C."/>
            <person name="Richter M."/>
            <person name="Ferrer M."/>
            <person name="Sanchez J."/>
        </authorList>
    </citation>
    <scope>NUCLEOTIDE SEQUENCE</scope>
</reference>
<keyword evidence="2" id="KW-1277">Toxin-antitoxin system</keyword>
<reference evidence="3" key="2">
    <citation type="journal article" date="2014" name="ISME J.">
        <title>Microbial stratification in low pH oxic and suboxic macroscopic growths along an acid mine drainage.</title>
        <authorList>
            <person name="Mendez-Garcia C."/>
            <person name="Mesa V."/>
            <person name="Sprenger R.R."/>
            <person name="Richter M."/>
            <person name="Diez M.S."/>
            <person name="Solano J."/>
            <person name="Bargiela R."/>
            <person name="Golyshina O.V."/>
            <person name="Manteca A."/>
            <person name="Ramos J.L."/>
            <person name="Gallego J.R."/>
            <person name="Llorente I."/>
            <person name="Martins Dos Santos V.A."/>
            <person name="Jensen O.N."/>
            <person name="Pelaez A.I."/>
            <person name="Sanchez J."/>
            <person name="Ferrer M."/>
        </authorList>
    </citation>
    <scope>NUCLEOTIDE SEQUENCE</scope>
</reference>
<comment type="similarity">
    <text evidence="1">Belongs to the ParD antitoxin family.</text>
</comment>
<dbReference type="PANTHER" id="PTHR36582:SF2">
    <property type="entry name" value="ANTITOXIN PARD"/>
    <property type="match status" value="1"/>
</dbReference>
<dbReference type="NCBIfam" id="TIGR02606">
    <property type="entry name" value="antidote_CC2985"/>
    <property type="match status" value="1"/>
</dbReference>
<evidence type="ECO:0000313" key="5">
    <source>
        <dbReference type="EMBL" id="EQD75837.1"/>
    </source>
</evidence>
<dbReference type="SUPFAM" id="SSF47598">
    <property type="entry name" value="Ribbon-helix-helix"/>
    <property type="match status" value="1"/>
</dbReference>
<dbReference type="PANTHER" id="PTHR36582">
    <property type="entry name" value="ANTITOXIN PARD"/>
    <property type="match status" value="1"/>
</dbReference>
<organism evidence="3">
    <name type="scientific">mine drainage metagenome</name>
    <dbReference type="NCBI Taxonomy" id="410659"/>
    <lineage>
        <taxon>unclassified sequences</taxon>
        <taxon>metagenomes</taxon>
        <taxon>ecological metagenomes</taxon>
    </lineage>
</organism>
<dbReference type="Gene3D" id="6.10.10.120">
    <property type="entry name" value="Antitoxin ParD1-like"/>
    <property type="match status" value="1"/>
</dbReference>
<evidence type="ECO:0000313" key="3">
    <source>
        <dbReference type="EMBL" id="EQD26288.1"/>
    </source>
</evidence>
<dbReference type="AlphaFoldDB" id="T0XZU4"/>
<proteinExistence type="inferred from homology"/>
<dbReference type="InterPro" id="IPR038296">
    <property type="entry name" value="ParD_sf"/>
</dbReference>
<dbReference type="Pfam" id="PF03693">
    <property type="entry name" value="ParD_antitoxin"/>
    <property type="match status" value="1"/>
</dbReference>
<evidence type="ECO:0000313" key="4">
    <source>
        <dbReference type="EMBL" id="EQD47575.1"/>
    </source>
</evidence>
<dbReference type="InterPro" id="IPR022789">
    <property type="entry name" value="ParD"/>
</dbReference>
<accession>T0XZU4</accession>
<evidence type="ECO:0000256" key="1">
    <source>
        <dbReference type="ARBA" id="ARBA00008580"/>
    </source>
</evidence>
<dbReference type="EMBL" id="AUZY01008043">
    <property type="protein sequence ID" value="EQD47575.1"/>
    <property type="molecule type" value="Genomic_DNA"/>
</dbReference>
<dbReference type="InterPro" id="IPR010985">
    <property type="entry name" value="Ribbon_hlx_hlx"/>
</dbReference>
<gene>
    <name evidence="5" type="ORF">B1A_03685</name>
    <name evidence="4" type="ORF">B1B_12283</name>
    <name evidence="3" type="ORF">B2A_15707</name>
</gene>
<comment type="caution">
    <text evidence="3">The sequence shown here is derived from an EMBL/GenBank/DDBJ whole genome shotgun (WGS) entry which is preliminary data.</text>
</comment>
<dbReference type="GO" id="GO:0006355">
    <property type="term" value="P:regulation of DNA-templated transcription"/>
    <property type="evidence" value="ECO:0007669"/>
    <property type="project" value="InterPro"/>
</dbReference>
<evidence type="ECO:0000256" key="2">
    <source>
        <dbReference type="ARBA" id="ARBA00022649"/>
    </source>
</evidence>
<name>T0XZU4_9ZZZZ</name>
<protein>
    <submittedName>
        <fullName evidence="3">Transcriptional regulator, CopG/Arc/MetJ family</fullName>
    </submittedName>
</protein>
<dbReference type="EMBL" id="AUZZ01011416">
    <property type="protein sequence ID" value="EQD26288.1"/>
    <property type="molecule type" value="Genomic_DNA"/>
</dbReference>